<dbReference type="CDD" id="cd08498">
    <property type="entry name" value="PBP2_NikA_DppA_OppA_like_2"/>
    <property type="match status" value="1"/>
</dbReference>
<reference evidence="7 8" key="1">
    <citation type="journal article" date="2013" name="Int. J. Syst. Evol. Microbiol.">
        <title>Roseomonas aerophila sp. nov., isolated from air.</title>
        <authorList>
            <person name="Kim S.J."/>
            <person name="Weon H.Y."/>
            <person name="Ahn J.H."/>
            <person name="Hong S.B."/>
            <person name="Seok S.J."/>
            <person name="Whang K.S."/>
            <person name="Kwon S.W."/>
        </authorList>
    </citation>
    <scope>NUCLEOTIDE SEQUENCE [LARGE SCALE GENOMIC DNA]</scope>
    <source>
        <strain evidence="7 8">NBRC 108923</strain>
    </source>
</reference>
<dbReference type="PANTHER" id="PTHR30290">
    <property type="entry name" value="PERIPLASMIC BINDING COMPONENT OF ABC TRANSPORTER"/>
    <property type="match status" value="1"/>
</dbReference>
<gene>
    <name evidence="7" type="ORF">IBL26_00300</name>
</gene>
<dbReference type="EMBL" id="JACTVA010000001">
    <property type="protein sequence ID" value="MBC9205257.1"/>
    <property type="molecule type" value="Genomic_DNA"/>
</dbReference>
<accession>A0ABR7RGH2</accession>
<name>A0ABR7RGH2_9PROT</name>
<organism evidence="7 8">
    <name type="scientific">Teichococcus aerophilus</name>
    <dbReference type="NCBI Taxonomy" id="1224513"/>
    <lineage>
        <taxon>Bacteria</taxon>
        <taxon>Pseudomonadati</taxon>
        <taxon>Pseudomonadota</taxon>
        <taxon>Alphaproteobacteria</taxon>
        <taxon>Acetobacterales</taxon>
        <taxon>Roseomonadaceae</taxon>
        <taxon>Roseomonas</taxon>
    </lineage>
</organism>
<evidence type="ECO:0000256" key="4">
    <source>
        <dbReference type="ARBA" id="ARBA00022729"/>
    </source>
</evidence>
<evidence type="ECO:0000313" key="7">
    <source>
        <dbReference type="EMBL" id="MBC9205257.1"/>
    </source>
</evidence>
<comment type="subcellular location">
    <subcellularLocation>
        <location evidence="1">Periplasm</location>
    </subcellularLocation>
</comment>
<keyword evidence="8" id="KW-1185">Reference proteome</keyword>
<keyword evidence="3" id="KW-0813">Transport</keyword>
<evidence type="ECO:0000256" key="3">
    <source>
        <dbReference type="ARBA" id="ARBA00022448"/>
    </source>
</evidence>
<dbReference type="InterPro" id="IPR039424">
    <property type="entry name" value="SBP_5"/>
</dbReference>
<dbReference type="PANTHER" id="PTHR30290:SF9">
    <property type="entry name" value="OLIGOPEPTIDE-BINDING PROTEIN APPA"/>
    <property type="match status" value="1"/>
</dbReference>
<feature type="signal peptide" evidence="5">
    <location>
        <begin position="1"/>
        <end position="26"/>
    </location>
</feature>
<sequence>MAPLAFRSLRSAALLAVLSWPCMAAAQELRIGMKAAIDSADPHLLFTPSRNVQLHVWEPLVVQDAQVKPTPGLAHSWRPVDATTWEFKLREDARFHDGSPLTAEDVVFSIRRAQTIEGVRTYRAYIRDIASVESAGPHTVLIRTSVPSPLLPNNLSTFGIASARAAQGATGEDFNGGRAAIGTGPYRWGRWTPGQDVTLERNEDYRAGPQPWSRVSFRFLGNDSARVAALLSGDVDVVDAVPAGLYDRVRNSGGKTHLEAATSLFALNLTLDSRARSNFVTGPDGKPMAENPLARREVRQAMSHAINRTATAERAMEGGAVPAGQYMPPGFLGHVPDVQPASYDPALSRRLLVQAGYPQGFGLTLHCLNDRFYGDSKTCQAMGQMFTAIGIRTTVEALPSSIFFRRALTGANGQPEFSASMSIFGSAAGLPDNAFTSLVQTFDPARGRGTSNLGRFSNPQLDALIDKAAATFDPAERQAVLEQATRIVFEQDLATIPVFYLKGAWGLRQGLTMEPRGDQYTLATGIRPAQ</sequence>
<dbReference type="Proteomes" id="UP000626026">
    <property type="component" value="Unassembled WGS sequence"/>
</dbReference>
<evidence type="ECO:0000259" key="6">
    <source>
        <dbReference type="Pfam" id="PF00496"/>
    </source>
</evidence>
<evidence type="ECO:0000256" key="2">
    <source>
        <dbReference type="ARBA" id="ARBA00005695"/>
    </source>
</evidence>
<dbReference type="SUPFAM" id="SSF53850">
    <property type="entry name" value="Periplasmic binding protein-like II"/>
    <property type="match status" value="1"/>
</dbReference>
<evidence type="ECO:0000256" key="1">
    <source>
        <dbReference type="ARBA" id="ARBA00004418"/>
    </source>
</evidence>
<comment type="caution">
    <text evidence="7">The sequence shown here is derived from an EMBL/GenBank/DDBJ whole genome shotgun (WGS) entry which is preliminary data.</text>
</comment>
<dbReference type="Pfam" id="PF00496">
    <property type="entry name" value="SBP_bac_5"/>
    <property type="match status" value="1"/>
</dbReference>
<dbReference type="PIRSF" id="PIRSF002741">
    <property type="entry name" value="MppA"/>
    <property type="match status" value="1"/>
</dbReference>
<dbReference type="InterPro" id="IPR030678">
    <property type="entry name" value="Peptide/Ni-bd"/>
</dbReference>
<dbReference type="InterPro" id="IPR000914">
    <property type="entry name" value="SBP_5_dom"/>
</dbReference>
<feature type="domain" description="Solute-binding protein family 5" evidence="6">
    <location>
        <begin position="68"/>
        <end position="439"/>
    </location>
</feature>
<feature type="chain" id="PRO_5046697271" evidence="5">
    <location>
        <begin position="27"/>
        <end position="530"/>
    </location>
</feature>
<comment type="similarity">
    <text evidence="2">Belongs to the bacterial solute-binding protein 5 family.</text>
</comment>
<proteinExistence type="inferred from homology"/>
<protein>
    <submittedName>
        <fullName evidence="7">ABC transporter substrate-binding protein</fullName>
    </submittedName>
</protein>
<dbReference type="Gene3D" id="3.40.190.10">
    <property type="entry name" value="Periplasmic binding protein-like II"/>
    <property type="match status" value="1"/>
</dbReference>
<evidence type="ECO:0000256" key="5">
    <source>
        <dbReference type="SAM" id="SignalP"/>
    </source>
</evidence>
<keyword evidence="4 5" id="KW-0732">Signal</keyword>
<evidence type="ECO:0000313" key="8">
    <source>
        <dbReference type="Proteomes" id="UP000626026"/>
    </source>
</evidence>
<dbReference type="Gene3D" id="3.10.105.10">
    <property type="entry name" value="Dipeptide-binding Protein, Domain 3"/>
    <property type="match status" value="1"/>
</dbReference>
<dbReference type="RefSeq" id="WP_187782440.1">
    <property type="nucleotide sequence ID" value="NZ_JACTVA010000001.1"/>
</dbReference>